<reference evidence="2 3" key="1">
    <citation type="submission" date="2019-03" db="EMBL/GenBank/DDBJ databases">
        <title>Paraburkholderia sp. 7MH5, isolated from subtropical forest soil.</title>
        <authorList>
            <person name="Gao Z.-H."/>
            <person name="Qiu L.-H."/>
        </authorList>
    </citation>
    <scope>NUCLEOTIDE SEQUENCE [LARGE SCALE GENOMIC DNA]</scope>
    <source>
        <strain evidence="2 3">7MH5</strain>
    </source>
</reference>
<dbReference type="RefSeq" id="WP_134758191.1">
    <property type="nucleotide sequence ID" value="NZ_CP038151.1"/>
</dbReference>
<evidence type="ECO:0000313" key="2">
    <source>
        <dbReference type="EMBL" id="QBR02671.1"/>
    </source>
</evidence>
<protein>
    <recommendedName>
        <fullName evidence="1">SnoaL-like domain-containing protein</fullName>
    </recommendedName>
</protein>
<dbReference type="Gene3D" id="3.10.450.50">
    <property type="match status" value="1"/>
</dbReference>
<dbReference type="AlphaFoldDB" id="A0A4P7D1R3"/>
<dbReference type="InterPro" id="IPR032710">
    <property type="entry name" value="NTF2-like_dom_sf"/>
</dbReference>
<sequence length="199" mass="22004">MTSLPTSTVQTLLEGYLHAKDQNRPELIADCFADDAALTFSIATDEIDFPRSVSGATAIAKTLVADFGERFDRCRTYYVCDEPVVDADGVCVMPWLVVMREKETEALRLGKGAYRWRIGRSAGGVDRIVALHIHIERMDSIGDAGSVKLSALQELLGYPWLPPEMLMRGVQAFAGAFPHAEFAALFERPSESDFLLNDM</sequence>
<dbReference type="KEGG" id="ppai:E1956_36230"/>
<accession>A0A4P7D1R3</accession>
<evidence type="ECO:0000313" key="3">
    <source>
        <dbReference type="Proteomes" id="UP000295727"/>
    </source>
</evidence>
<dbReference type="InterPro" id="IPR037401">
    <property type="entry name" value="SnoaL-like"/>
</dbReference>
<dbReference type="Proteomes" id="UP000295727">
    <property type="component" value="Chromosome 4"/>
</dbReference>
<evidence type="ECO:0000259" key="1">
    <source>
        <dbReference type="Pfam" id="PF13577"/>
    </source>
</evidence>
<dbReference type="Pfam" id="PF13577">
    <property type="entry name" value="SnoaL_4"/>
    <property type="match status" value="1"/>
</dbReference>
<dbReference type="SUPFAM" id="SSF54427">
    <property type="entry name" value="NTF2-like"/>
    <property type="match status" value="1"/>
</dbReference>
<name>A0A4P7D1R3_9BURK</name>
<keyword evidence="3" id="KW-1185">Reference proteome</keyword>
<proteinExistence type="predicted"/>
<dbReference type="OrthoDB" id="8388066at2"/>
<gene>
    <name evidence="2" type="ORF">E1956_36230</name>
</gene>
<organism evidence="2 3">
    <name type="scientific">Paraburkholderia pallida</name>
    <dbReference type="NCBI Taxonomy" id="2547399"/>
    <lineage>
        <taxon>Bacteria</taxon>
        <taxon>Pseudomonadati</taxon>
        <taxon>Pseudomonadota</taxon>
        <taxon>Betaproteobacteria</taxon>
        <taxon>Burkholderiales</taxon>
        <taxon>Burkholderiaceae</taxon>
        <taxon>Paraburkholderia</taxon>
    </lineage>
</organism>
<dbReference type="EMBL" id="CP038151">
    <property type="protein sequence ID" value="QBR02671.1"/>
    <property type="molecule type" value="Genomic_DNA"/>
</dbReference>
<feature type="domain" description="SnoaL-like" evidence="1">
    <location>
        <begin position="9"/>
        <end position="124"/>
    </location>
</feature>